<accession>A0A139HFS2</accession>
<feature type="domain" description="Zn(2)-C6 fungal-type" evidence="2">
    <location>
        <begin position="97"/>
        <end position="128"/>
    </location>
</feature>
<dbReference type="PROSITE" id="PS50048">
    <property type="entry name" value="ZN2_CY6_FUNGAL_2"/>
    <property type="match status" value="1"/>
</dbReference>
<keyword evidence="1" id="KW-0539">Nucleus</keyword>
<dbReference type="Pfam" id="PF00172">
    <property type="entry name" value="Zn_clus"/>
    <property type="match status" value="1"/>
</dbReference>
<dbReference type="OrthoDB" id="10535116at2759"/>
<gene>
    <name evidence="3" type="ORF">AC578_7067</name>
</gene>
<evidence type="ECO:0000256" key="1">
    <source>
        <dbReference type="ARBA" id="ARBA00023242"/>
    </source>
</evidence>
<evidence type="ECO:0000259" key="2">
    <source>
        <dbReference type="PROSITE" id="PS50048"/>
    </source>
</evidence>
<name>A0A139HFS2_9PEZI</name>
<dbReference type="SUPFAM" id="SSF57701">
    <property type="entry name" value="Zn2/Cys6 DNA-binding domain"/>
    <property type="match status" value="1"/>
</dbReference>
<evidence type="ECO:0000313" key="3">
    <source>
        <dbReference type="EMBL" id="KXT01266.1"/>
    </source>
</evidence>
<keyword evidence="4" id="KW-1185">Reference proteome</keyword>
<organism evidence="3 4">
    <name type="scientific">Pseudocercospora eumusae</name>
    <dbReference type="NCBI Taxonomy" id="321146"/>
    <lineage>
        <taxon>Eukaryota</taxon>
        <taxon>Fungi</taxon>
        <taxon>Dikarya</taxon>
        <taxon>Ascomycota</taxon>
        <taxon>Pezizomycotina</taxon>
        <taxon>Dothideomycetes</taxon>
        <taxon>Dothideomycetidae</taxon>
        <taxon>Mycosphaerellales</taxon>
        <taxon>Mycosphaerellaceae</taxon>
        <taxon>Pseudocercospora</taxon>
    </lineage>
</organism>
<dbReference type="Proteomes" id="UP000070133">
    <property type="component" value="Unassembled WGS sequence"/>
</dbReference>
<reference evidence="3 4" key="1">
    <citation type="submission" date="2015-07" db="EMBL/GenBank/DDBJ databases">
        <title>Comparative genomics of the Sigatoka disease complex on banana suggests a link between parallel evolutionary changes in Pseudocercospora fijiensis and Pseudocercospora eumusae and increased virulence on the banana host.</title>
        <authorList>
            <person name="Chang T.-C."/>
            <person name="Salvucci A."/>
            <person name="Crous P.W."/>
            <person name="Stergiopoulos I."/>
        </authorList>
    </citation>
    <scope>NUCLEOTIDE SEQUENCE [LARGE SCALE GENOMIC DNA]</scope>
    <source>
        <strain evidence="3 4">CBS 114824</strain>
    </source>
</reference>
<dbReference type="InterPro" id="IPR036864">
    <property type="entry name" value="Zn2-C6_fun-type_DNA-bd_sf"/>
</dbReference>
<proteinExistence type="predicted"/>
<comment type="caution">
    <text evidence="3">The sequence shown here is derived from an EMBL/GenBank/DDBJ whole genome shotgun (WGS) entry which is preliminary data.</text>
</comment>
<protein>
    <recommendedName>
        <fullName evidence="2">Zn(2)-C6 fungal-type domain-containing protein</fullName>
    </recommendedName>
</protein>
<evidence type="ECO:0000313" key="4">
    <source>
        <dbReference type="Proteomes" id="UP000070133"/>
    </source>
</evidence>
<sequence length="378" mass="40704">MASSAPPLTYTALYNPAERPDAALLCNILHRATGFGSDLTLDKLLLLLLTNLHEINSTASLSPTALAAAPCPLQITAQDWAEEQLYLHFGAVRAGIACTECKRSKRKCIASSPNGGCDTCLRKGIPCVPRSNSGKNPKRKRKEPAILPAPENRMKRMRLHDDSALCISNGPTTYENNCVLLGSISEQYVDLSAFNEPGIPDRDSSAVDNLGSENMDLSAIANLGSDNMSLSAITNLESENMNLSACDKVDFENTDLTAINNIGVENMNLSPITRLESENMNLSACAKVDFENTDLSAINNLGIENMNLSALDSLGSQDMNLSAFIGSNSKPAIPDSNNRNSLDSAFFTTSDDSAQRDVDTQSHVCSAAPEQDFDFLLF</sequence>
<dbReference type="GO" id="GO:0008270">
    <property type="term" value="F:zinc ion binding"/>
    <property type="evidence" value="ECO:0007669"/>
    <property type="project" value="InterPro"/>
</dbReference>
<dbReference type="Gene3D" id="4.10.240.10">
    <property type="entry name" value="Zn(2)-C6 fungal-type DNA-binding domain"/>
    <property type="match status" value="1"/>
</dbReference>
<dbReference type="CDD" id="cd00067">
    <property type="entry name" value="GAL4"/>
    <property type="match status" value="1"/>
</dbReference>
<dbReference type="EMBL" id="LFZN01000058">
    <property type="protein sequence ID" value="KXT01266.1"/>
    <property type="molecule type" value="Genomic_DNA"/>
</dbReference>
<dbReference type="AlphaFoldDB" id="A0A139HFS2"/>
<dbReference type="PROSITE" id="PS00463">
    <property type="entry name" value="ZN2_CY6_FUNGAL_1"/>
    <property type="match status" value="1"/>
</dbReference>
<dbReference type="InterPro" id="IPR001138">
    <property type="entry name" value="Zn2Cys6_DnaBD"/>
</dbReference>
<dbReference type="GO" id="GO:0000981">
    <property type="term" value="F:DNA-binding transcription factor activity, RNA polymerase II-specific"/>
    <property type="evidence" value="ECO:0007669"/>
    <property type="project" value="InterPro"/>
</dbReference>